<organism evidence="1 2">
    <name type="scientific">Agrobacterium rosae</name>
    <dbReference type="NCBI Taxonomy" id="1972867"/>
    <lineage>
        <taxon>Bacteria</taxon>
        <taxon>Pseudomonadati</taxon>
        <taxon>Pseudomonadota</taxon>
        <taxon>Alphaproteobacteria</taxon>
        <taxon>Hyphomicrobiales</taxon>
        <taxon>Rhizobiaceae</taxon>
        <taxon>Rhizobium/Agrobacterium group</taxon>
        <taxon>Agrobacterium</taxon>
    </lineage>
</organism>
<dbReference type="STRING" id="1907666.DSM25559_4205"/>
<gene>
    <name evidence="1" type="ORF">DSM25559_4205</name>
</gene>
<dbReference type="AlphaFoldDB" id="A0A1R3U7K8"/>
<protein>
    <submittedName>
        <fullName evidence="1">Uncharacterized protein</fullName>
    </submittedName>
</protein>
<evidence type="ECO:0000313" key="2">
    <source>
        <dbReference type="Proteomes" id="UP000187891"/>
    </source>
</evidence>
<dbReference type="Proteomes" id="UP000187891">
    <property type="component" value="Unassembled WGS sequence"/>
</dbReference>
<sequence length="83" mass="9331">MSCKLLPQFADPNVCFWQHSEMKQADKAVISGIVDCKSGQHTYFQQRKRGGGSSVFKNTGMGQGMLSFSLRTQTLLKLDWRST</sequence>
<reference evidence="2" key="1">
    <citation type="submission" date="2016-10" db="EMBL/GenBank/DDBJ databases">
        <authorList>
            <person name="Wibberg D."/>
        </authorList>
    </citation>
    <scope>NUCLEOTIDE SEQUENCE [LARGE SCALE GENOMIC DNA]</scope>
</reference>
<name>A0A1R3U7K8_9HYPH</name>
<dbReference type="EMBL" id="FMUE01000013">
    <property type="protein sequence ID" value="SCX33562.1"/>
    <property type="molecule type" value="Genomic_DNA"/>
</dbReference>
<proteinExistence type="predicted"/>
<evidence type="ECO:0000313" key="1">
    <source>
        <dbReference type="EMBL" id="SCX33562.1"/>
    </source>
</evidence>
<accession>A0A1R3U7K8</accession>